<dbReference type="Proteomes" id="UP001396334">
    <property type="component" value="Unassembled WGS sequence"/>
</dbReference>
<feature type="chain" id="PRO_5044958437" description="Peroxidase" evidence="10">
    <location>
        <begin position="26"/>
        <end position="338"/>
    </location>
</feature>
<dbReference type="InterPro" id="IPR002016">
    <property type="entry name" value="Haem_peroxidase"/>
</dbReference>
<sequence length="338" mass="36526">MKGSCTKTALFAMALVVAMAAMASGQGTRVGFYSKTCRRAESIVKSTVESHFRTNPAVAPGLLRMHFHDCFVNGCDGSVLIDGPNTERKAVQNSLLRGFEVIDDAKGKLEAACPGVVSCADILALAARDSVVLTKGINWKVPTGRKDGRVSLQSDASSLPGFRSSIESQKQQFARFGLDTKDLVALVGTAACLVFNYRLNNFTNGGPDPTIHPSFLPQLRALCPPNGNNLRRVDLDTGSADKFDTSFFTNLKNGRGVLESDQKLWTDPSTRSIIQQFLGEKALQRYDLKTTSNPVSEPLSLSLKLSLQPDQMDSSSSDSRHSPLQVMPNFSNGDKACS</sequence>
<keyword evidence="10" id="KW-0732">Signal</keyword>
<comment type="subcellular location">
    <subcellularLocation>
        <location evidence="10">Secreted</location>
    </subcellularLocation>
</comment>
<dbReference type="Pfam" id="PF00141">
    <property type="entry name" value="peroxidase"/>
    <property type="match status" value="1"/>
</dbReference>
<evidence type="ECO:0000256" key="11">
    <source>
        <dbReference type="SAM" id="MobiDB-lite"/>
    </source>
</evidence>
<dbReference type="CDD" id="cd00693">
    <property type="entry name" value="secretory_peroxidase"/>
    <property type="match status" value="1"/>
</dbReference>
<dbReference type="EC" id="1.11.1.7" evidence="3 10"/>
<comment type="cofactor">
    <cofactor evidence="10">
        <name>heme b</name>
        <dbReference type="ChEBI" id="CHEBI:60344"/>
    </cofactor>
    <text evidence="10">Binds 1 heme b (iron(II)-protoporphyrin IX) group per subunit.</text>
</comment>
<evidence type="ECO:0000256" key="5">
    <source>
        <dbReference type="ARBA" id="ARBA00022617"/>
    </source>
</evidence>
<comment type="caution">
    <text evidence="13">The sequence shown here is derived from an EMBL/GenBank/DDBJ whole genome shotgun (WGS) entry which is preliminary data.</text>
</comment>
<keyword evidence="9" id="KW-1015">Disulfide bond</keyword>
<dbReference type="PRINTS" id="PR00461">
    <property type="entry name" value="PLPEROXIDASE"/>
</dbReference>
<feature type="compositionally biased region" description="Low complexity" evidence="11">
    <location>
        <begin position="307"/>
        <end position="325"/>
    </location>
</feature>
<name>A0ABR2PA03_9ROSI</name>
<evidence type="ECO:0000256" key="6">
    <source>
        <dbReference type="ARBA" id="ARBA00022723"/>
    </source>
</evidence>
<evidence type="ECO:0000256" key="2">
    <source>
        <dbReference type="ARBA" id="ARBA00002322"/>
    </source>
</evidence>
<keyword evidence="10" id="KW-0106">Calcium</keyword>
<comment type="similarity">
    <text evidence="10">Belongs to the peroxidase family. Classical plant (class III) peroxidase subfamily.</text>
</comment>
<evidence type="ECO:0000313" key="13">
    <source>
        <dbReference type="EMBL" id="KAK8985280.1"/>
    </source>
</evidence>
<evidence type="ECO:0000256" key="10">
    <source>
        <dbReference type="RuleBase" id="RU362060"/>
    </source>
</evidence>
<dbReference type="PANTHER" id="PTHR31235">
    <property type="entry name" value="PEROXIDASE 25-RELATED"/>
    <property type="match status" value="1"/>
</dbReference>
<feature type="region of interest" description="Disordered" evidence="11">
    <location>
        <begin position="307"/>
        <end position="338"/>
    </location>
</feature>
<evidence type="ECO:0000259" key="12">
    <source>
        <dbReference type="PROSITE" id="PS50873"/>
    </source>
</evidence>
<keyword evidence="10" id="KW-0964">Secreted</keyword>
<keyword evidence="10" id="KW-0376">Hydrogen peroxide</keyword>
<comment type="cofactor">
    <cofactor evidence="10">
        <name>Ca(2+)</name>
        <dbReference type="ChEBI" id="CHEBI:29108"/>
    </cofactor>
    <text evidence="10">Binds 2 calcium ions per subunit.</text>
</comment>
<evidence type="ECO:0000256" key="1">
    <source>
        <dbReference type="ARBA" id="ARBA00000189"/>
    </source>
</evidence>
<evidence type="ECO:0000256" key="7">
    <source>
        <dbReference type="ARBA" id="ARBA00023002"/>
    </source>
</evidence>
<dbReference type="Gene3D" id="1.10.520.10">
    <property type="match status" value="1"/>
</dbReference>
<keyword evidence="7 10" id="KW-0560">Oxidoreductase</keyword>
<reference evidence="13 14" key="1">
    <citation type="journal article" date="2024" name="G3 (Bethesda)">
        <title>Genome assembly of Hibiscus sabdariffa L. provides insights into metabolisms of medicinal natural products.</title>
        <authorList>
            <person name="Kim T."/>
        </authorList>
    </citation>
    <scope>NUCLEOTIDE SEQUENCE [LARGE SCALE GENOMIC DNA]</scope>
    <source>
        <strain evidence="13">TK-2024</strain>
        <tissue evidence="13">Old leaves</tissue>
    </source>
</reference>
<keyword evidence="6 10" id="KW-0479">Metal-binding</keyword>
<dbReference type="InterPro" id="IPR010255">
    <property type="entry name" value="Haem_peroxidase_sf"/>
</dbReference>
<keyword evidence="14" id="KW-1185">Reference proteome</keyword>
<comment type="function">
    <text evidence="2">Removal of H(2)O(2), oxidation of toxic reductants, biosynthesis and degradation of lignin, suberization, auxin catabolism, response to environmental stresses such as wounding, pathogen attack and oxidative stress. These functions might be dependent on each isozyme/isoform in each plant tissue.</text>
</comment>
<dbReference type="InterPro" id="IPR019794">
    <property type="entry name" value="Peroxidases_AS"/>
</dbReference>
<dbReference type="EMBL" id="JBBPBN010000069">
    <property type="protein sequence ID" value="KAK8985280.1"/>
    <property type="molecule type" value="Genomic_DNA"/>
</dbReference>
<evidence type="ECO:0000256" key="8">
    <source>
        <dbReference type="ARBA" id="ARBA00023004"/>
    </source>
</evidence>
<accession>A0ABR2PA03</accession>
<keyword evidence="8 10" id="KW-0408">Iron</keyword>
<feature type="signal peptide" evidence="10">
    <location>
        <begin position="1"/>
        <end position="25"/>
    </location>
</feature>
<organism evidence="13 14">
    <name type="scientific">Hibiscus sabdariffa</name>
    <name type="common">roselle</name>
    <dbReference type="NCBI Taxonomy" id="183260"/>
    <lineage>
        <taxon>Eukaryota</taxon>
        <taxon>Viridiplantae</taxon>
        <taxon>Streptophyta</taxon>
        <taxon>Embryophyta</taxon>
        <taxon>Tracheophyta</taxon>
        <taxon>Spermatophyta</taxon>
        <taxon>Magnoliopsida</taxon>
        <taxon>eudicotyledons</taxon>
        <taxon>Gunneridae</taxon>
        <taxon>Pentapetalae</taxon>
        <taxon>rosids</taxon>
        <taxon>malvids</taxon>
        <taxon>Malvales</taxon>
        <taxon>Malvaceae</taxon>
        <taxon>Malvoideae</taxon>
        <taxon>Hibiscus</taxon>
    </lineage>
</organism>
<dbReference type="SUPFAM" id="SSF48113">
    <property type="entry name" value="Heme-dependent peroxidases"/>
    <property type="match status" value="1"/>
</dbReference>
<evidence type="ECO:0000313" key="14">
    <source>
        <dbReference type="Proteomes" id="UP001396334"/>
    </source>
</evidence>
<dbReference type="PRINTS" id="PR00458">
    <property type="entry name" value="PEROXIDASE"/>
</dbReference>
<proteinExistence type="inferred from homology"/>
<evidence type="ECO:0000256" key="9">
    <source>
        <dbReference type="ARBA" id="ARBA00023157"/>
    </source>
</evidence>
<dbReference type="PROSITE" id="PS50873">
    <property type="entry name" value="PEROXIDASE_4"/>
    <property type="match status" value="1"/>
</dbReference>
<evidence type="ECO:0000256" key="4">
    <source>
        <dbReference type="ARBA" id="ARBA00022559"/>
    </source>
</evidence>
<protein>
    <recommendedName>
        <fullName evidence="3 10">Peroxidase</fullName>
        <ecNumber evidence="3 10">1.11.1.7</ecNumber>
    </recommendedName>
</protein>
<keyword evidence="4 10" id="KW-0575">Peroxidase</keyword>
<dbReference type="InterPro" id="IPR000823">
    <property type="entry name" value="Peroxidase_pln"/>
</dbReference>
<dbReference type="Gene3D" id="1.10.420.10">
    <property type="entry name" value="Peroxidase, domain 2"/>
    <property type="match status" value="1"/>
</dbReference>
<evidence type="ECO:0000256" key="3">
    <source>
        <dbReference type="ARBA" id="ARBA00012313"/>
    </source>
</evidence>
<comment type="catalytic activity">
    <reaction evidence="1 10">
        <text>2 a phenolic donor + H2O2 = 2 a phenolic radical donor + 2 H2O</text>
        <dbReference type="Rhea" id="RHEA:56136"/>
        <dbReference type="ChEBI" id="CHEBI:15377"/>
        <dbReference type="ChEBI" id="CHEBI:16240"/>
        <dbReference type="ChEBI" id="CHEBI:139520"/>
        <dbReference type="ChEBI" id="CHEBI:139521"/>
        <dbReference type="EC" id="1.11.1.7"/>
    </reaction>
</comment>
<keyword evidence="5 10" id="KW-0349">Heme</keyword>
<dbReference type="PROSITE" id="PS00436">
    <property type="entry name" value="PEROXIDASE_2"/>
    <property type="match status" value="1"/>
</dbReference>
<feature type="domain" description="Plant heme peroxidase family profile" evidence="12">
    <location>
        <begin position="27"/>
        <end position="277"/>
    </location>
</feature>
<gene>
    <name evidence="13" type="ORF">V6N11_068546</name>
</gene>
<dbReference type="InterPro" id="IPR033905">
    <property type="entry name" value="Secretory_peroxidase"/>
</dbReference>